<feature type="domain" description="Aldehyde dehydrogenase" evidence="8">
    <location>
        <begin position="11"/>
        <end position="423"/>
    </location>
</feature>
<comment type="similarity">
    <text evidence="1 4 7">Belongs to the aldehyde dehydrogenase family.</text>
</comment>
<accession>A0A285MVH7</accession>
<evidence type="ECO:0000259" key="8">
    <source>
        <dbReference type="Pfam" id="PF00171"/>
    </source>
</evidence>
<dbReference type="GO" id="GO:0006081">
    <property type="term" value="P:aldehyde metabolic process"/>
    <property type="evidence" value="ECO:0007669"/>
    <property type="project" value="InterPro"/>
</dbReference>
<keyword evidence="10" id="KW-1185">Reference proteome</keyword>
<keyword evidence="2 4" id="KW-0560">Oxidoreductase</keyword>
<evidence type="ECO:0000256" key="1">
    <source>
        <dbReference type="ARBA" id="ARBA00009986"/>
    </source>
</evidence>
<dbReference type="RefSeq" id="WP_097046659.1">
    <property type="nucleotide sequence ID" value="NZ_OBEH01000005.1"/>
</dbReference>
<feature type="active site" evidence="5 6">
    <location>
        <position position="206"/>
    </location>
</feature>
<evidence type="ECO:0000256" key="5">
    <source>
        <dbReference type="PIRSR" id="PIRSR036492-1"/>
    </source>
</evidence>
<dbReference type="InterPro" id="IPR012394">
    <property type="entry name" value="Aldehyde_DH_NAD(P)"/>
</dbReference>
<dbReference type="GO" id="GO:0005737">
    <property type="term" value="C:cytoplasm"/>
    <property type="evidence" value="ECO:0007669"/>
    <property type="project" value="TreeGrafter"/>
</dbReference>
<dbReference type="Gene3D" id="3.40.309.10">
    <property type="entry name" value="Aldehyde Dehydrogenase, Chain A, domain 2"/>
    <property type="match status" value="1"/>
</dbReference>
<dbReference type="Gene3D" id="3.40.605.10">
    <property type="entry name" value="Aldehyde Dehydrogenase, Chain A, domain 1"/>
    <property type="match status" value="1"/>
</dbReference>
<dbReference type="InterPro" id="IPR016161">
    <property type="entry name" value="Ald_DH/histidinol_DH"/>
</dbReference>
<evidence type="ECO:0000256" key="2">
    <source>
        <dbReference type="ARBA" id="ARBA00023002"/>
    </source>
</evidence>
<sequence length="454" mass="51094">MELHKQQQAFFSTQKTKNLSFRRDALKRLRNAIVEQEDAIAEAIYADLKKPRYESFLGETQFVLGELNAMLKNLEFWARPERVAANLANFPSKNYVYREPYGQVLVIAPWNFPFMLAMTPIIGAIAAGNTVVIKPSELTPNTSGILGNIIEKLFDPEYIAVVQGGVEVSQQLLAQRWDYIFFTGGTQIGKIVYEAAAKYLTPVTLELGGKNPCIVDETANISLAAKRIVWGKALNLGQTCVAPDYLLVHHSIKEKLVQALKDKIIAAYGEIRSQSTDLARIVSDRHHNRLKSLLEDQRILFGGETVDRDRFIDLTLVDEPDLDSPLMQEEIFGPILPIFAYTNESDIAKIIEGYEKPLAAYVFSRRKSFQKEFITRFGFGGGAINDTVIQIADKNLPFGGVGHSGIGAYHGKVSFDLFSHKKAIVKRGSWIDPPIRYAPYTWPKRIAKWIKHLF</sequence>
<proteinExistence type="inferred from homology"/>
<reference evidence="10" key="1">
    <citation type="submission" date="2017-09" db="EMBL/GenBank/DDBJ databases">
        <authorList>
            <person name="Varghese N."/>
            <person name="Submissions S."/>
        </authorList>
    </citation>
    <scope>NUCLEOTIDE SEQUENCE [LARGE SCALE GENOMIC DNA]</scope>
    <source>
        <strain evidence="10">DSM 25885</strain>
    </source>
</reference>
<evidence type="ECO:0000256" key="3">
    <source>
        <dbReference type="ARBA" id="ARBA00023027"/>
    </source>
</evidence>
<dbReference type="InterPro" id="IPR029510">
    <property type="entry name" value="Ald_DH_CS_GLU"/>
</dbReference>
<evidence type="ECO:0000256" key="7">
    <source>
        <dbReference type="RuleBase" id="RU003345"/>
    </source>
</evidence>
<dbReference type="PROSITE" id="PS00687">
    <property type="entry name" value="ALDEHYDE_DEHYDR_GLU"/>
    <property type="match status" value="1"/>
</dbReference>
<evidence type="ECO:0000256" key="4">
    <source>
        <dbReference type="PIRNR" id="PIRNR036492"/>
    </source>
</evidence>
<dbReference type="Proteomes" id="UP000219048">
    <property type="component" value="Unassembled WGS sequence"/>
</dbReference>
<dbReference type="InterPro" id="IPR015590">
    <property type="entry name" value="Aldehyde_DH_dom"/>
</dbReference>
<dbReference type="GO" id="GO:0004029">
    <property type="term" value="F:aldehyde dehydrogenase (NAD+) activity"/>
    <property type="evidence" value="ECO:0007669"/>
    <property type="project" value="TreeGrafter"/>
</dbReference>
<dbReference type="AlphaFoldDB" id="A0A285MVH7"/>
<dbReference type="InterPro" id="IPR016163">
    <property type="entry name" value="Ald_DH_C"/>
</dbReference>
<evidence type="ECO:0000256" key="6">
    <source>
        <dbReference type="PROSITE-ProRule" id="PRU10007"/>
    </source>
</evidence>
<evidence type="ECO:0000313" key="9">
    <source>
        <dbReference type="EMBL" id="SNZ01194.1"/>
    </source>
</evidence>
<feature type="active site" evidence="5">
    <location>
        <position position="240"/>
    </location>
</feature>
<name>A0A285MVH7_9FLAO</name>
<dbReference type="PANTHER" id="PTHR43570:SF16">
    <property type="entry name" value="ALDEHYDE DEHYDROGENASE TYPE III, ISOFORM Q"/>
    <property type="match status" value="1"/>
</dbReference>
<dbReference type="OrthoDB" id="1394754at2"/>
<dbReference type="SUPFAM" id="SSF53720">
    <property type="entry name" value="ALDH-like"/>
    <property type="match status" value="1"/>
</dbReference>
<gene>
    <name evidence="9" type="ORF">SAMN06265377_3030</name>
</gene>
<evidence type="ECO:0000313" key="10">
    <source>
        <dbReference type="Proteomes" id="UP000219048"/>
    </source>
</evidence>
<dbReference type="InterPro" id="IPR016162">
    <property type="entry name" value="Ald_DH_N"/>
</dbReference>
<dbReference type="FunFam" id="3.40.309.10:FF:000003">
    <property type="entry name" value="Aldehyde dehydrogenase"/>
    <property type="match status" value="1"/>
</dbReference>
<protein>
    <recommendedName>
        <fullName evidence="4">Aldehyde dehydrogenase</fullName>
    </recommendedName>
</protein>
<organism evidence="9 10">
    <name type="scientific">Flagellimonas pacifica</name>
    <dbReference type="NCBI Taxonomy" id="1247520"/>
    <lineage>
        <taxon>Bacteria</taxon>
        <taxon>Pseudomonadati</taxon>
        <taxon>Bacteroidota</taxon>
        <taxon>Flavobacteriia</taxon>
        <taxon>Flavobacteriales</taxon>
        <taxon>Flavobacteriaceae</taxon>
        <taxon>Flagellimonas</taxon>
    </lineage>
</organism>
<keyword evidence="3" id="KW-0520">NAD</keyword>
<dbReference type="CDD" id="cd07136">
    <property type="entry name" value="ALDH_YwdH-P39616"/>
    <property type="match status" value="1"/>
</dbReference>
<dbReference type="Pfam" id="PF00171">
    <property type="entry name" value="Aldedh"/>
    <property type="match status" value="1"/>
</dbReference>
<dbReference type="FunFam" id="3.40.605.10:FF:000004">
    <property type="entry name" value="Aldehyde dehydrogenase"/>
    <property type="match status" value="1"/>
</dbReference>
<dbReference type="EMBL" id="OBEH01000005">
    <property type="protein sequence ID" value="SNZ01194.1"/>
    <property type="molecule type" value="Genomic_DNA"/>
</dbReference>
<dbReference type="PANTHER" id="PTHR43570">
    <property type="entry name" value="ALDEHYDE DEHYDROGENASE"/>
    <property type="match status" value="1"/>
</dbReference>
<dbReference type="PIRSF" id="PIRSF036492">
    <property type="entry name" value="ALDH"/>
    <property type="match status" value="1"/>
</dbReference>